<evidence type="ECO:0000313" key="2">
    <source>
        <dbReference type="EMBL" id="KKL13752.1"/>
    </source>
</evidence>
<organism evidence="2">
    <name type="scientific">marine sediment metagenome</name>
    <dbReference type="NCBI Taxonomy" id="412755"/>
    <lineage>
        <taxon>unclassified sequences</taxon>
        <taxon>metagenomes</taxon>
        <taxon>ecological metagenomes</taxon>
    </lineage>
</organism>
<protein>
    <submittedName>
        <fullName evidence="2">Uncharacterized protein</fullName>
    </submittedName>
</protein>
<evidence type="ECO:0000256" key="1">
    <source>
        <dbReference type="SAM" id="Phobius"/>
    </source>
</evidence>
<sequence length="72" mass="7508">MNGKPLWMPTGSVRSLLALGVLLAFAAGSGFLVVQDSSSDLVKIVVGGWIAMLSGVTQAYFGMRQRGDPPSP</sequence>
<proteinExistence type="predicted"/>
<keyword evidence="1" id="KW-0812">Transmembrane</keyword>
<dbReference type="AlphaFoldDB" id="A0A0F9BIY2"/>
<dbReference type="EMBL" id="LAZR01040734">
    <property type="protein sequence ID" value="KKL13752.1"/>
    <property type="molecule type" value="Genomic_DNA"/>
</dbReference>
<reference evidence="2" key="1">
    <citation type="journal article" date="2015" name="Nature">
        <title>Complex archaea that bridge the gap between prokaryotes and eukaryotes.</title>
        <authorList>
            <person name="Spang A."/>
            <person name="Saw J.H."/>
            <person name="Jorgensen S.L."/>
            <person name="Zaremba-Niedzwiedzka K."/>
            <person name="Martijn J."/>
            <person name="Lind A.E."/>
            <person name="van Eijk R."/>
            <person name="Schleper C."/>
            <person name="Guy L."/>
            <person name="Ettema T.J."/>
        </authorList>
    </citation>
    <scope>NUCLEOTIDE SEQUENCE</scope>
</reference>
<keyword evidence="1" id="KW-1133">Transmembrane helix</keyword>
<name>A0A0F9BIY2_9ZZZZ</name>
<accession>A0A0F9BIY2</accession>
<keyword evidence="1" id="KW-0472">Membrane</keyword>
<feature type="transmembrane region" description="Helical" evidence="1">
    <location>
        <begin position="42"/>
        <end position="61"/>
    </location>
</feature>
<comment type="caution">
    <text evidence="2">The sequence shown here is derived from an EMBL/GenBank/DDBJ whole genome shotgun (WGS) entry which is preliminary data.</text>
</comment>
<gene>
    <name evidence="2" type="ORF">LCGC14_2522600</name>
</gene>